<evidence type="ECO:0000313" key="3">
    <source>
        <dbReference type="Proteomes" id="UP000255467"/>
    </source>
</evidence>
<sequence length="343" mass="37826">MKGFELVELRGEVVSGERARSVGFAEADGFDWAWPDKSGRILHFERPQRIWEQNPVPGRSRPYVVATFNLKGGVGKTTTTAALAEILSAEFGKRVLLIDLDPQRNLTTMMVGERRAAELDAGADTLAAVFGDVVEGYRPRDAAGLVQPRVSAMRTVTSVDLLPSSLKLIALQDDLTHVRAVDPTAVLADSLSGVLFDYDYVLIDCPPSLGLVTQNGLRIADGYLIPTIPDFMSTYGIPAVQARIRQLSARWGAPIEELGVVVTKYRRSSAVHQRILDDLRRDRSLPRLFPTRIPESNQIAAAAEYLDFGSLRQKYGTGGQFLALRELTDDFLSTTRIKLAWGR</sequence>
<organism evidence="2 3">
    <name type="scientific">Nocardia otitidiscaviarum</name>
    <dbReference type="NCBI Taxonomy" id="1823"/>
    <lineage>
        <taxon>Bacteria</taxon>
        <taxon>Bacillati</taxon>
        <taxon>Actinomycetota</taxon>
        <taxon>Actinomycetes</taxon>
        <taxon>Mycobacteriales</taxon>
        <taxon>Nocardiaceae</taxon>
        <taxon>Nocardia</taxon>
    </lineage>
</organism>
<accession>A0A379JG61</accession>
<dbReference type="InterPro" id="IPR027417">
    <property type="entry name" value="P-loop_NTPase"/>
</dbReference>
<dbReference type="PANTHER" id="PTHR13696:SF52">
    <property type="entry name" value="PARA FAMILY PROTEIN CT_582"/>
    <property type="match status" value="1"/>
</dbReference>
<name>A0A379JG61_9NOCA</name>
<dbReference type="AlphaFoldDB" id="A0A379JG61"/>
<reference evidence="2 3" key="1">
    <citation type="submission" date="2018-06" db="EMBL/GenBank/DDBJ databases">
        <authorList>
            <consortium name="Pathogen Informatics"/>
            <person name="Doyle S."/>
        </authorList>
    </citation>
    <scope>NUCLEOTIDE SEQUENCE [LARGE SCALE GENOMIC DNA]</scope>
    <source>
        <strain evidence="2 3">NCTC1934</strain>
    </source>
</reference>
<dbReference type="CDD" id="cd02042">
    <property type="entry name" value="ParAB_family"/>
    <property type="match status" value="1"/>
</dbReference>
<dbReference type="SUPFAM" id="SSF52540">
    <property type="entry name" value="P-loop containing nucleoside triphosphate hydrolases"/>
    <property type="match status" value="1"/>
</dbReference>
<dbReference type="Proteomes" id="UP000255467">
    <property type="component" value="Unassembled WGS sequence"/>
</dbReference>
<dbReference type="STRING" id="1406858.GCA_000710895_03975"/>
<dbReference type="Gene3D" id="3.40.50.300">
    <property type="entry name" value="P-loop containing nucleotide triphosphate hydrolases"/>
    <property type="match status" value="1"/>
</dbReference>
<dbReference type="PANTHER" id="PTHR13696">
    <property type="entry name" value="P-LOOP CONTAINING NUCLEOSIDE TRIPHOSPHATE HYDROLASE"/>
    <property type="match status" value="1"/>
</dbReference>
<protein>
    <submittedName>
        <fullName evidence="2">Sporulation initiation inhibitor protein soj</fullName>
    </submittedName>
</protein>
<proteinExistence type="predicted"/>
<dbReference type="InterPro" id="IPR025669">
    <property type="entry name" value="AAA_dom"/>
</dbReference>
<dbReference type="Pfam" id="PF13614">
    <property type="entry name" value="AAA_31"/>
    <property type="match status" value="1"/>
</dbReference>
<evidence type="ECO:0000313" key="2">
    <source>
        <dbReference type="EMBL" id="SUD47445.1"/>
    </source>
</evidence>
<dbReference type="EMBL" id="UGRY01000003">
    <property type="protein sequence ID" value="SUD47445.1"/>
    <property type="molecule type" value="Genomic_DNA"/>
</dbReference>
<feature type="domain" description="AAA" evidence="1">
    <location>
        <begin position="64"/>
        <end position="249"/>
    </location>
</feature>
<keyword evidence="3" id="KW-1185">Reference proteome</keyword>
<gene>
    <name evidence="2" type="primary">soj_2</name>
    <name evidence="2" type="ORF">NCTC1934_04756</name>
</gene>
<dbReference type="InterPro" id="IPR050678">
    <property type="entry name" value="DNA_Partitioning_ATPase"/>
</dbReference>
<dbReference type="OrthoDB" id="9777757at2"/>
<dbReference type="RefSeq" id="WP_081592454.1">
    <property type="nucleotide sequence ID" value="NZ_JADLRM010000001.1"/>
</dbReference>
<evidence type="ECO:0000259" key="1">
    <source>
        <dbReference type="Pfam" id="PF13614"/>
    </source>
</evidence>